<dbReference type="EMBL" id="KN825652">
    <property type="protein sequence ID" value="KIK82255.1"/>
    <property type="molecule type" value="Genomic_DNA"/>
</dbReference>
<evidence type="ECO:0000313" key="2">
    <source>
        <dbReference type="Proteomes" id="UP000054538"/>
    </source>
</evidence>
<organism evidence="1 2">
    <name type="scientific">Paxillus rubicundulus Ve08.2h10</name>
    <dbReference type="NCBI Taxonomy" id="930991"/>
    <lineage>
        <taxon>Eukaryota</taxon>
        <taxon>Fungi</taxon>
        <taxon>Dikarya</taxon>
        <taxon>Basidiomycota</taxon>
        <taxon>Agaricomycotina</taxon>
        <taxon>Agaricomycetes</taxon>
        <taxon>Agaricomycetidae</taxon>
        <taxon>Boletales</taxon>
        <taxon>Paxilineae</taxon>
        <taxon>Paxillaceae</taxon>
        <taxon>Paxillus</taxon>
    </lineage>
</organism>
<dbReference type="HOGENOM" id="CLU_3107098_0_0_1"/>
<dbReference type="InParanoid" id="A0A0D0DRE4"/>
<gene>
    <name evidence="1" type="ORF">PAXRUDRAFT_723226</name>
</gene>
<dbReference type="AlphaFoldDB" id="A0A0D0DRE4"/>
<evidence type="ECO:0000313" key="1">
    <source>
        <dbReference type="EMBL" id="KIK82255.1"/>
    </source>
</evidence>
<sequence length="51" mass="5422">MLRVTSVANSIIWIRVYIASKDDGGTTESTAEPIPIAPAFGDAKCQPSCHC</sequence>
<dbReference type="Proteomes" id="UP000054538">
    <property type="component" value="Unassembled WGS sequence"/>
</dbReference>
<proteinExistence type="predicted"/>
<reference evidence="1 2" key="1">
    <citation type="submission" date="2014-04" db="EMBL/GenBank/DDBJ databases">
        <authorList>
            <consortium name="DOE Joint Genome Institute"/>
            <person name="Kuo A."/>
            <person name="Kohler A."/>
            <person name="Jargeat P."/>
            <person name="Nagy L.G."/>
            <person name="Floudas D."/>
            <person name="Copeland A."/>
            <person name="Barry K.W."/>
            <person name="Cichocki N."/>
            <person name="Veneault-Fourrey C."/>
            <person name="LaButti K."/>
            <person name="Lindquist E.A."/>
            <person name="Lipzen A."/>
            <person name="Lundell T."/>
            <person name="Morin E."/>
            <person name="Murat C."/>
            <person name="Sun H."/>
            <person name="Tunlid A."/>
            <person name="Henrissat B."/>
            <person name="Grigoriev I.V."/>
            <person name="Hibbett D.S."/>
            <person name="Martin F."/>
            <person name="Nordberg H.P."/>
            <person name="Cantor M.N."/>
            <person name="Hua S.X."/>
        </authorList>
    </citation>
    <scope>NUCLEOTIDE SEQUENCE [LARGE SCALE GENOMIC DNA]</scope>
    <source>
        <strain evidence="1 2">Ve08.2h10</strain>
    </source>
</reference>
<name>A0A0D0DRE4_9AGAM</name>
<accession>A0A0D0DRE4</accession>
<reference evidence="2" key="2">
    <citation type="submission" date="2015-01" db="EMBL/GenBank/DDBJ databases">
        <title>Evolutionary Origins and Diversification of the Mycorrhizal Mutualists.</title>
        <authorList>
            <consortium name="DOE Joint Genome Institute"/>
            <consortium name="Mycorrhizal Genomics Consortium"/>
            <person name="Kohler A."/>
            <person name="Kuo A."/>
            <person name="Nagy L.G."/>
            <person name="Floudas D."/>
            <person name="Copeland A."/>
            <person name="Barry K.W."/>
            <person name="Cichocki N."/>
            <person name="Veneault-Fourrey C."/>
            <person name="LaButti K."/>
            <person name="Lindquist E.A."/>
            <person name="Lipzen A."/>
            <person name="Lundell T."/>
            <person name="Morin E."/>
            <person name="Murat C."/>
            <person name="Riley R."/>
            <person name="Ohm R."/>
            <person name="Sun H."/>
            <person name="Tunlid A."/>
            <person name="Henrissat B."/>
            <person name="Grigoriev I.V."/>
            <person name="Hibbett D.S."/>
            <person name="Martin F."/>
        </authorList>
    </citation>
    <scope>NUCLEOTIDE SEQUENCE [LARGE SCALE GENOMIC DNA]</scope>
    <source>
        <strain evidence="2">Ve08.2h10</strain>
    </source>
</reference>
<keyword evidence="2" id="KW-1185">Reference proteome</keyword>
<protein>
    <submittedName>
        <fullName evidence="1">Uncharacterized protein</fullName>
    </submittedName>
</protein>